<dbReference type="InterPro" id="IPR041318">
    <property type="entry name" value="pEK499_p136"/>
</dbReference>
<protein>
    <recommendedName>
        <fullName evidence="1">pEK499-p136 HEPN domain-containing protein</fullName>
    </recommendedName>
</protein>
<dbReference type="Pfam" id="PF18736">
    <property type="entry name" value="pEK499_p136"/>
    <property type="match status" value="1"/>
</dbReference>
<organism evidence="2 3">
    <name type="scientific">Sulfuricurvum kujiense (strain ATCC BAA-921 / DSM 16994 / JCM 11577 / YK-1)</name>
    <dbReference type="NCBI Taxonomy" id="709032"/>
    <lineage>
        <taxon>Bacteria</taxon>
        <taxon>Pseudomonadati</taxon>
        <taxon>Campylobacterota</taxon>
        <taxon>Epsilonproteobacteria</taxon>
        <taxon>Campylobacterales</taxon>
        <taxon>Sulfurimonadaceae</taxon>
        <taxon>Sulfuricurvum</taxon>
    </lineage>
</organism>
<keyword evidence="3" id="KW-1185">Reference proteome</keyword>
<dbReference type="RefSeq" id="WP_013460550.1">
    <property type="nucleotide sequence ID" value="NC_014762.1"/>
</dbReference>
<dbReference type="Proteomes" id="UP000008721">
    <property type="component" value="Chromosome"/>
</dbReference>
<evidence type="ECO:0000313" key="3">
    <source>
        <dbReference type="Proteomes" id="UP000008721"/>
    </source>
</evidence>
<gene>
    <name evidence="2" type="ordered locus">Sulku_1692</name>
</gene>
<sequence>MGHYPEEKSEFIREFFKRTLHNLHIYLEDQQNSKFRYPYDVTQTINSFLGLIVFLQDSDIVFTQELEDFVEAHLPIQWTCFDGNNGLEEHNFRNYLKRLRNAVSHRKIKSIPDQNNEIMALEFRDGKNGGCFCAKLSVESVNLLITLLSRNILGAQ</sequence>
<dbReference type="KEGG" id="sku:Sulku_1692"/>
<feature type="domain" description="pEK499-p136 HEPN" evidence="1">
    <location>
        <begin position="7"/>
        <end position="143"/>
    </location>
</feature>
<dbReference type="OrthoDB" id="5465267at2"/>
<dbReference type="STRING" id="709032.Sulku_1692"/>
<dbReference type="HOGENOM" id="CLU_1685662_0_0_7"/>
<name>E4U0N6_SULKY</name>
<reference evidence="2 3" key="1">
    <citation type="journal article" date="2012" name="Stand. Genomic Sci.">
        <title>Complete genome sequence of the sulfur compounds oxidizing chemolithoautotroph Sulfuricurvum kujiense type strain (YK-1(T)).</title>
        <authorList>
            <person name="Han C."/>
            <person name="Kotsyurbenko O."/>
            <person name="Chertkov O."/>
            <person name="Held B."/>
            <person name="Lapidus A."/>
            <person name="Nolan M."/>
            <person name="Lucas S."/>
            <person name="Hammon N."/>
            <person name="Deshpande S."/>
            <person name="Cheng J.F."/>
            <person name="Tapia R."/>
            <person name="Goodwin L.A."/>
            <person name="Pitluck S."/>
            <person name="Liolios K."/>
            <person name="Pagani I."/>
            <person name="Ivanova N."/>
            <person name="Mavromatis K."/>
            <person name="Mikhailova N."/>
            <person name="Pati A."/>
            <person name="Chen A."/>
            <person name="Palaniappan K."/>
            <person name="Land M."/>
            <person name="Hauser L."/>
            <person name="Chang Y.J."/>
            <person name="Jeffries C.D."/>
            <person name="Brambilla E.M."/>
            <person name="Rohde M."/>
            <person name="Spring S."/>
            <person name="Sikorski J."/>
            <person name="Goker M."/>
            <person name="Woyke T."/>
            <person name="Bristow J."/>
            <person name="Eisen J.A."/>
            <person name="Markowitz V."/>
            <person name="Hugenholtz P."/>
            <person name="Kyrpides N.C."/>
            <person name="Klenk H.P."/>
            <person name="Detter J.C."/>
        </authorList>
    </citation>
    <scope>NUCLEOTIDE SEQUENCE [LARGE SCALE GENOMIC DNA]</scope>
    <source>
        <strain evidence="3">ATCC BAA-921 / DSM 16994 / JCM 11577 / YK-1</strain>
    </source>
</reference>
<accession>E4U0N6</accession>
<dbReference type="eggNOG" id="ENOG5031AGA">
    <property type="taxonomic scope" value="Bacteria"/>
</dbReference>
<dbReference type="AlphaFoldDB" id="E4U0N6"/>
<proteinExistence type="predicted"/>
<evidence type="ECO:0000259" key="1">
    <source>
        <dbReference type="Pfam" id="PF18736"/>
    </source>
</evidence>
<dbReference type="EMBL" id="CP002355">
    <property type="protein sequence ID" value="ADR34353.1"/>
    <property type="molecule type" value="Genomic_DNA"/>
</dbReference>
<evidence type="ECO:0000313" key="2">
    <source>
        <dbReference type="EMBL" id="ADR34353.1"/>
    </source>
</evidence>